<comment type="caution">
    <text evidence="2">The sequence shown here is derived from an EMBL/GenBank/DDBJ whole genome shotgun (WGS) entry which is preliminary data.</text>
</comment>
<gene>
    <name evidence="2" type="ORF">ILUMI_04328</name>
</gene>
<feature type="region of interest" description="Disordered" evidence="1">
    <location>
        <begin position="108"/>
        <end position="136"/>
    </location>
</feature>
<feature type="compositionally biased region" description="Polar residues" evidence="1">
    <location>
        <begin position="127"/>
        <end position="136"/>
    </location>
</feature>
<dbReference type="EMBL" id="VTPC01001470">
    <property type="protein sequence ID" value="KAF2901853.1"/>
    <property type="molecule type" value="Genomic_DNA"/>
</dbReference>
<name>A0A8K0D9B7_IGNLU</name>
<dbReference type="OrthoDB" id="410155at2759"/>
<dbReference type="Proteomes" id="UP000801492">
    <property type="component" value="Unassembled WGS sequence"/>
</dbReference>
<keyword evidence="3" id="KW-1185">Reference proteome</keyword>
<organism evidence="2 3">
    <name type="scientific">Ignelater luminosus</name>
    <name type="common">Cucubano</name>
    <name type="synonym">Pyrophorus luminosus</name>
    <dbReference type="NCBI Taxonomy" id="2038154"/>
    <lineage>
        <taxon>Eukaryota</taxon>
        <taxon>Metazoa</taxon>
        <taxon>Ecdysozoa</taxon>
        <taxon>Arthropoda</taxon>
        <taxon>Hexapoda</taxon>
        <taxon>Insecta</taxon>
        <taxon>Pterygota</taxon>
        <taxon>Neoptera</taxon>
        <taxon>Endopterygota</taxon>
        <taxon>Coleoptera</taxon>
        <taxon>Polyphaga</taxon>
        <taxon>Elateriformia</taxon>
        <taxon>Elateroidea</taxon>
        <taxon>Elateridae</taxon>
        <taxon>Agrypninae</taxon>
        <taxon>Pyrophorini</taxon>
        <taxon>Ignelater</taxon>
    </lineage>
</organism>
<dbReference type="AlphaFoldDB" id="A0A8K0D9B7"/>
<protein>
    <submittedName>
        <fullName evidence="2">Uncharacterized protein</fullName>
    </submittedName>
</protein>
<feature type="compositionally biased region" description="Basic and acidic residues" evidence="1">
    <location>
        <begin position="1"/>
        <end position="11"/>
    </location>
</feature>
<evidence type="ECO:0000313" key="2">
    <source>
        <dbReference type="EMBL" id="KAF2901853.1"/>
    </source>
</evidence>
<feature type="region of interest" description="Disordered" evidence="1">
    <location>
        <begin position="1"/>
        <end position="21"/>
    </location>
</feature>
<evidence type="ECO:0000256" key="1">
    <source>
        <dbReference type="SAM" id="MobiDB-lite"/>
    </source>
</evidence>
<evidence type="ECO:0000313" key="3">
    <source>
        <dbReference type="Proteomes" id="UP000801492"/>
    </source>
</evidence>
<proteinExistence type="predicted"/>
<sequence>MSAETLEKEAPQSRNSTWGEKLLSLKPQDNSIWKLTRCLRGKKKIPAIHDEYGLVYSNEDKAEEFADNLQKQCSLNYDNIDLDFVARINRDVRTKLRLKKKRRLLQSTSPEEVRRIIRSTKHHKSPGDQTGSRLSR</sequence>
<accession>A0A8K0D9B7</accession>
<reference evidence="2" key="1">
    <citation type="submission" date="2019-08" db="EMBL/GenBank/DDBJ databases">
        <title>The genome of the North American firefly Photinus pyralis.</title>
        <authorList>
            <consortium name="Photinus pyralis genome working group"/>
            <person name="Fallon T.R."/>
            <person name="Sander Lower S.E."/>
            <person name="Weng J.-K."/>
        </authorList>
    </citation>
    <scope>NUCLEOTIDE SEQUENCE</scope>
    <source>
        <strain evidence="2">TRF0915ILg1</strain>
        <tissue evidence="2">Whole body</tissue>
    </source>
</reference>